<evidence type="ECO:0000256" key="3">
    <source>
        <dbReference type="ARBA" id="ARBA00022833"/>
    </source>
</evidence>
<dbReference type="PANTHER" id="PTHR46600:SF7">
    <property type="entry name" value="SI:DKEY-228B2.6-RELATED"/>
    <property type="match status" value="1"/>
</dbReference>
<dbReference type="GO" id="GO:0003700">
    <property type="term" value="F:DNA-binding transcription factor activity"/>
    <property type="evidence" value="ECO:0007669"/>
    <property type="project" value="UniProtKB-UniRule"/>
</dbReference>
<keyword evidence="6" id="KW-0805">Transcription regulation</keyword>
<accession>A0A3B4V4H2</accession>
<organism evidence="8 9">
    <name type="scientific">Seriola dumerili</name>
    <name type="common">Greater amberjack</name>
    <name type="synonym">Caranx dumerili</name>
    <dbReference type="NCBI Taxonomy" id="41447"/>
    <lineage>
        <taxon>Eukaryota</taxon>
        <taxon>Metazoa</taxon>
        <taxon>Chordata</taxon>
        <taxon>Craniata</taxon>
        <taxon>Vertebrata</taxon>
        <taxon>Euteleostomi</taxon>
        <taxon>Actinopterygii</taxon>
        <taxon>Neopterygii</taxon>
        <taxon>Teleostei</taxon>
        <taxon>Neoteleostei</taxon>
        <taxon>Acanthomorphata</taxon>
        <taxon>Carangaria</taxon>
        <taxon>Carangiformes</taxon>
        <taxon>Carangidae</taxon>
        <taxon>Seriola</taxon>
    </lineage>
</organism>
<dbReference type="AlphaFoldDB" id="A0A3B4V4H2"/>
<evidence type="ECO:0000259" key="7">
    <source>
        <dbReference type="PROSITE" id="PS50950"/>
    </source>
</evidence>
<evidence type="ECO:0000256" key="1">
    <source>
        <dbReference type="ARBA" id="ARBA00022723"/>
    </source>
</evidence>
<reference evidence="8" key="2">
    <citation type="submission" date="2025-09" db="UniProtKB">
        <authorList>
            <consortium name="Ensembl"/>
        </authorList>
    </citation>
    <scope>IDENTIFICATION</scope>
</reference>
<dbReference type="GO" id="GO:0005654">
    <property type="term" value="C:nucleoplasm"/>
    <property type="evidence" value="ECO:0007669"/>
    <property type="project" value="UniProtKB-SubCell"/>
</dbReference>
<keyword evidence="6" id="KW-0804">Transcription</keyword>
<keyword evidence="6" id="KW-0539">Nucleus</keyword>
<evidence type="ECO:0000256" key="6">
    <source>
        <dbReference type="RuleBase" id="RU369073"/>
    </source>
</evidence>
<evidence type="ECO:0000256" key="2">
    <source>
        <dbReference type="ARBA" id="ARBA00022771"/>
    </source>
</evidence>
<dbReference type="SUPFAM" id="SSF57716">
    <property type="entry name" value="Glucocorticoid receptor-like (DNA-binding domain)"/>
    <property type="match status" value="1"/>
</dbReference>
<keyword evidence="1" id="KW-0479">Metal-binding</keyword>
<proteinExistence type="inferred from homology"/>
<feature type="domain" description="THAP-type" evidence="7">
    <location>
        <begin position="1"/>
        <end position="91"/>
    </location>
</feature>
<dbReference type="Proteomes" id="UP000261420">
    <property type="component" value="Unplaced"/>
</dbReference>
<sequence length="117" mass="13382">MVRACKFPNCNNKMKRHTPCSFHRLPLNDKQRLKLWLAALQIDPDTSVKQLRVADYRVCSEHFEREDYVQRVGPEPPKQFFLKPTAVPRVVKPDAEAEVGLLTPGSSINSYCIVTIS</sequence>
<dbReference type="GO" id="GO:0006357">
    <property type="term" value="P:regulation of transcription by RNA polymerase II"/>
    <property type="evidence" value="ECO:0007669"/>
    <property type="project" value="TreeGrafter"/>
</dbReference>
<dbReference type="InterPro" id="IPR026516">
    <property type="entry name" value="THAP1/10"/>
</dbReference>
<evidence type="ECO:0000256" key="4">
    <source>
        <dbReference type="ARBA" id="ARBA00023125"/>
    </source>
</evidence>
<dbReference type="GeneTree" id="ENSGT00990000206065"/>
<evidence type="ECO:0000313" key="8">
    <source>
        <dbReference type="Ensembl" id="ENSSDUP00000025599.1"/>
    </source>
</evidence>
<dbReference type="Pfam" id="PF05485">
    <property type="entry name" value="THAP"/>
    <property type="match status" value="1"/>
</dbReference>
<dbReference type="PROSITE" id="PS50950">
    <property type="entry name" value="ZF_THAP"/>
    <property type="match status" value="1"/>
</dbReference>
<reference evidence="8" key="1">
    <citation type="submission" date="2025-08" db="UniProtKB">
        <authorList>
            <consortium name="Ensembl"/>
        </authorList>
    </citation>
    <scope>IDENTIFICATION</scope>
</reference>
<keyword evidence="2 5" id="KW-0863">Zinc-finger</keyword>
<keyword evidence="6" id="KW-0131">Cell cycle</keyword>
<dbReference type="OMA" id="RTETYFI"/>
<evidence type="ECO:0000256" key="5">
    <source>
        <dbReference type="PROSITE-ProRule" id="PRU00309"/>
    </source>
</evidence>
<dbReference type="InterPro" id="IPR038441">
    <property type="entry name" value="THAP_Znf_sf"/>
</dbReference>
<dbReference type="SMART" id="SM00692">
    <property type="entry name" value="DM3"/>
    <property type="match status" value="1"/>
</dbReference>
<dbReference type="InterPro" id="IPR006612">
    <property type="entry name" value="THAP_Znf"/>
</dbReference>
<dbReference type="Ensembl" id="ENSSDUT00000026066.1">
    <property type="protein sequence ID" value="ENSSDUP00000025599.1"/>
    <property type="gene ID" value="ENSSDUG00000018581.1"/>
</dbReference>
<keyword evidence="9" id="KW-1185">Reference proteome</keyword>
<dbReference type="Gene3D" id="6.20.210.20">
    <property type="entry name" value="THAP domain"/>
    <property type="match status" value="1"/>
</dbReference>
<dbReference type="GO" id="GO:0000978">
    <property type="term" value="F:RNA polymerase II cis-regulatory region sequence-specific DNA binding"/>
    <property type="evidence" value="ECO:0007669"/>
    <property type="project" value="TreeGrafter"/>
</dbReference>
<evidence type="ECO:0000313" key="9">
    <source>
        <dbReference type="Proteomes" id="UP000261420"/>
    </source>
</evidence>
<comment type="similarity">
    <text evidence="6">Belongs to the THAP1 family.</text>
</comment>
<protein>
    <recommendedName>
        <fullName evidence="6">THAP domain-containing protein 1</fullName>
    </recommendedName>
</protein>
<dbReference type="GO" id="GO:0001935">
    <property type="term" value="P:endothelial cell proliferation"/>
    <property type="evidence" value="ECO:0007669"/>
    <property type="project" value="UniProtKB-UniRule"/>
</dbReference>
<keyword evidence="4 5" id="KW-0238">DNA-binding</keyword>
<comment type="function">
    <text evidence="6">DNA-binding transcription regulator that regulates endothelial cell proliferation and G1/S cell-cycle progression. Specifically binds the 5'-[AT]NTNN[GT]GGCA[AGT]-3' core DNA sequence and acts by modulating expression of pRB-E2F cell-cycle target genes.</text>
</comment>
<keyword evidence="6" id="KW-0175">Coiled coil</keyword>
<keyword evidence="3" id="KW-0862">Zinc</keyword>
<dbReference type="PANTHER" id="PTHR46600">
    <property type="entry name" value="THAP DOMAIN-CONTAINING"/>
    <property type="match status" value="1"/>
</dbReference>
<dbReference type="SMART" id="SM00980">
    <property type="entry name" value="THAP"/>
    <property type="match status" value="1"/>
</dbReference>
<comment type="subcellular location">
    <subcellularLocation>
        <location evidence="6">Nucleus</location>
        <location evidence="6">Nucleoplasm</location>
    </subcellularLocation>
</comment>
<name>A0A3B4V4H2_SERDU</name>
<dbReference type="GO" id="GO:0008270">
    <property type="term" value="F:zinc ion binding"/>
    <property type="evidence" value="ECO:0007669"/>
    <property type="project" value="UniProtKB-KW"/>
</dbReference>